<evidence type="ECO:0000256" key="2">
    <source>
        <dbReference type="SAM" id="Phobius"/>
    </source>
</evidence>
<feature type="transmembrane region" description="Helical" evidence="2">
    <location>
        <begin position="75"/>
        <end position="103"/>
    </location>
</feature>
<sequence length="236" mass="24268">MPATTGGRIGRALIDLGLILALFTWAVGRGVPVALGACALLIAVMTLMMARTGASPGGLIAGVRLRRVGDPTAAPGWAAVAHVAFVLLAFVPTAGVVALALWARSIMLGEHRTWFDRMAGTVFLSSRASSGVTCSLVFDGAVIPVSGPLVLGRRPSPLRDHPGAQLVAVLQGDDSVSKTHVLVLPAPDGVYITDLGSTNGTHIESDTGVRRLAAGQQGHVGRGRQAYLGDGVCVVR</sequence>
<accession>A0A853EJJ6</accession>
<dbReference type="SUPFAM" id="SSF49879">
    <property type="entry name" value="SMAD/FHA domain"/>
    <property type="match status" value="1"/>
</dbReference>
<dbReference type="AlphaFoldDB" id="A0A853EJJ6"/>
<evidence type="ECO:0000313" key="4">
    <source>
        <dbReference type="EMBL" id="NYS68935.1"/>
    </source>
</evidence>
<organism evidence="4 5">
    <name type="scientific">Actinomyces bowdenii</name>
    <dbReference type="NCBI Taxonomy" id="131109"/>
    <lineage>
        <taxon>Bacteria</taxon>
        <taxon>Bacillati</taxon>
        <taxon>Actinomycetota</taxon>
        <taxon>Actinomycetes</taxon>
        <taxon>Actinomycetales</taxon>
        <taxon>Actinomycetaceae</taxon>
        <taxon>Actinomyces</taxon>
    </lineage>
</organism>
<dbReference type="Pfam" id="PF00498">
    <property type="entry name" value="FHA"/>
    <property type="match status" value="1"/>
</dbReference>
<evidence type="ECO:0000259" key="3">
    <source>
        <dbReference type="PROSITE" id="PS50006"/>
    </source>
</evidence>
<keyword evidence="2" id="KW-1133">Transmembrane helix</keyword>
<keyword evidence="2" id="KW-0472">Membrane</keyword>
<dbReference type="CDD" id="cd00060">
    <property type="entry name" value="FHA"/>
    <property type="match status" value="1"/>
</dbReference>
<dbReference type="EMBL" id="JACBXV010000050">
    <property type="protein sequence ID" value="NYS68935.1"/>
    <property type="molecule type" value="Genomic_DNA"/>
</dbReference>
<dbReference type="PROSITE" id="PS50006">
    <property type="entry name" value="FHA_DOMAIN"/>
    <property type="match status" value="1"/>
</dbReference>
<name>A0A853EJJ6_9ACTO</name>
<dbReference type="Proteomes" id="UP000572528">
    <property type="component" value="Unassembled WGS sequence"/>
</dbReference>
<proteinExistence type="predicted"/>
<dbReference type="InterPro" id="IPR008984">
    <property type="entry name" value="SMAD_FHA_dom_sf"/>
</dbReference>
<dbReference type="Gene3D" id="2.60.200.20">
    <property type="match status" value="1"/>
</dbReference>
<evidence type="ECO:0000256" key="1">
    <source>
        <dbReference type="ARBA" id="ARBA00022553"/>
    </source>
</evidence>
<protein>
    <submittedName>
        <fullName evidence="4">FHA domain-containing protein</fullName>
    </submittedName>
</protein>
<comment type="caution">
    <text evidence="4">The sequence shown here is derived from an EMBL/GenBank/DDBJ whole genome shotgun (WGS) entry which is preliminary data.</text>
</comment>
<evidence type="ECO:0000313" key="5">
    <source>
        <dbReference type="Proteomes" id="UP000572528"/>
    </source>
</evidence>
<keyword evidence="1" id="KW-0597">Phosphoprotein</keyword>
<dbReference type="InterPro" id="IPR000253">
    <property type="entry name" value="FHA_dom"/>
</dbReference>
<reference evidence="4 5" key="1">
    <citation type="submission" date="2020-07" db="EMBL/GenBank/DDBJ databases">
        <title>MOT database genomes.</title>
        <authorList>
            <person name="Joseph S."/>
            <person name="Aduse-Opoku J."/>
            <person name="Hashim A."/>
            <person name="Wade W."/>
            <person name="Curtis M."/>
        </authorList>
    </citation>
    <scope>NUCLEOTIDE SEQUENCE [LARGE SCALE GENOMIC DNA]</scope>
    <source>
        <strain evidence="4 5">WMus004</strain>
    </source>
</reference>
<keyword evidence="2" id="KW-0812">Transmembrane</keyword>
<gene>
    <name evidence="4" type="ORF">HZZ05_05300</name>
</gene>
<feature type="domain" description="FHA" evidence="3">
    <location>
        <begin position="149"/>
        <end position="208"/>
    </location>
</feature>